<dbReference type="Proteomes" id="UP000283260">
    <property type="component" value="Unassembled WGS sequence"/>
</dbReference>
<gene>
    <name evidence="1" type="ORF">BK661_15520</name>
</gene>
<comment type="caution">
    <text evidence="1">The sequence shown here is derived from an EMBL/GenBank/DDBJ whole genome shotgun (WGS) entry which is preliminary data.</text>
</comment>
<evidence type="ECO:0000313" key="1">
    <source>
        <dbReference type="EMBL" id="RON32142.1"/>
    </source>
</evidence>
<accession>A0A423J3A2</accession>
<protein>
    <recommendedName>
        <fullName evidence="3">Bacterial Ig-like domain-containing protein</fullName>
    </recommendedName>
</protein>
<organism evidence="1 2">
    <name type="scientific">Pseudomonas frederiksbergensis</name>
    <dbReference type="NCBI Taxonomy" id="104087"/>
    <lineage>
        <taxon>Bacteria</taxon>
        <taxon>Pseudomonadati</taxon>
        <taxon>Pseudomonadota</taxon>
        <taxon>Gammaproteobacteria</taxon>
        <taxon>Pseudomonadales</taxon>
        <taxon>Pseudomonadaceae</taxon>
        <taxon>Pseudomonas</taxon>
    </lineage>
</organism>
<evidence type="ECO:0000313" key="2">
    <source>
        <dbReference type="Proteomes" id="UP000283260"/>
    </source>
</evidence>
<dbReference type="RefSeq" id="WP_185022172.1">
    <property type="nucleotide sequence ID" value="NZ_MOBL01000016.1"/>
</dbReference>
<proteinExistence type="predicted"/>
<sequence>MTLPESPDNTVLVLDRPRVPDATESVIGADIGVSLVIYDLVTDGEGATVEIDPPLSGTMNPGDVMELWLLGETTFLYSKIIEDENAITTLRIPKGRLHADRINELFYIIKRGSNNIGTSPMLTMLYNKIRPGLKDRFPEVEGHSELELLLPDAIKNGVGPDFVSAQVCVSYPYCRAYDTITLKCNGEPTHFIVGRDEAPEPPDPGSPIATRVCFTVTRAHLEVAQRPNHELDFSYTVTDQLGNVPDTDAVWSATQTVEEDLAGTRLPAAILREILSEADDESGTIDLGKLGAYLYVIILVRDPRFEVGDFIEATYTGQSPGLPDVVMTVGGNVLEDEFGDPVRVVLEIPNDKVVSVQTVSVAYVLKRNGEQKYSSREAKARVIGEAVTVPPVITRVTDSNGEIDNGGTTTETRITLTGTASKGQKVQILDDTTVKGEPTADATTGIWTLEVTALNVAAHSFTAKALYGSGQVSAAWVVNVTAVVAPTITSVKDAKDVEVPHNGFTFETSVTLTGTASKGQKVQILDDTTVKGEPVADATTGIWTLVVSALSVAAHSFTAKALYGSEQVSATRTFTVILGYEDWEREVELIFVVLAPMTFNSGLTFTLLSMNAYPTRIYASSGDSVLGVRTMLFGTRSLGEFSLGGGATNVEFTHKNVSSLGSSVEFYGDDGGLIASVNLPRSDGESKLFTYSSSRNIANFRINSSGEIPGDGGFLIDNIRWGR</sequence>
<evidence type="ECO:0008006" key="3">
    <source>
        <dbReference type="Google" id="ProtNLM"/>
    </source>
</evidence>
<name>A0A423J3A2_9PSED</name>
<dbReference type="Gene3D" id="2.60.40.10">
    <property type="entry name" value="Immunoglobulins"/>
    <property type="match status" value="1"/>
</dbReference>
<dbReference type="EMBL" id="MOBL01000016">
    <property type="protein sequence ID" value="RON32142.1"/>
    <property type="molecule type" value="Genomic_DNA"/>
</dbReference>
<reference evidence="1 2" key="1">
    <citation type="submission" date="2016-10" db="EMBL/GenBank/DDBJ databases">
        <title>Comparative genome analysis of multiple Pseudomonas spp. focuses on biocontrol and plant growth promoting traits.</title>
        <authorList>
            <person name="Tao X.-Y."/>
            <person name="Taylor C.G."/>
        </authorList>
    </citation>
    <scope>NUCLEOTIDE SEQUENCE [LARGE SCALE GENOMIC DNA]</scope>
    <source>
        <strain evidence="1 2">94G2</strain>
    </source>
</reference>
<dbReference type="AlphaFoldDB" id="A0A423J3A2"/>
<dbReference type="InterPro" id="IPR013783">
    <property type="entry name" value="Ig-like_fold"/>
</dbReference>